<evidence type="ECO:0000313" key="8">
    <source>
        <dbReference type="Proteomes" id="UP000595373"/>
    </source>
</evidence>
<feature type="domain" description="Peptide methionine sulphoxide reductase MsrA" evidence="6">
    <location>
        <begin position="6"/>
        <end position="155"/>
    </location>
</feature>
<comment type="function">
    <text evidence="5">Has an important function as a repair enzyme for proteins that have been inactivated by oxidation. Catalyzes the reversible oxidation-reduction of methionine sulfoxide in proteins to methionine.</text>
</comment>
<dbReference type="InterPro" id="IPR050162">
    <property type="entry name" value="MsrA_MetSO_reductase"/>
</dbReference>
<comment type="catalytic activity">
    <reaction evidence="4 5">
        <text>[thioredoxin]-disulfide + L-methionine + H2O = L-methionine (S)-S-oxide + [thioredoxin]-dithiol</text>
        <dbReference type="Rhea" id="RHEA:19993"/>
        <dbReference type="Rhea" id="RHEA-COMP:10698"/>
        <dbReference type="Rhea" id="RHEA-COMP:10700"/>
        <dbReference type="ChEBI" id="CHEBI:15377"/>
        <dbReference type="ChEBI" id="CHEBI:29950"/>
        <dbReference type="ChEBI" id="CHEBI:50058"/>
        <dbReference type="ChEBI" id="CHEBI:57844"/>
        <dbReference type="ChEBI" id="CHEBI:58772"/>
        <dbReference type="EC" id="1.8.4.11"/>
    </reaction>
</comment>
<organism evidence="7 8">
    <name type="scientific">Histophilus somni</name>
    <name type="common">Haemophilus somnus</name>
    <dbReference type="NCBI Taxonomy" id="731"/>
    <lineage>
        <taxon>Bacteria</taxon>
        <taxon>Pseudomonadati</taxon>
        <taxon>Pseudomonadota</taxon>
        <taxon>Gammaproteobacteria</taxon>
        <taxon>Pasteurellales</taxon>
        <taxon>Pasteurellaceae</taxon>
        <taxon>Histophilus</taxon>
    </lineage>
</organism>
<dbReference type="GO" id="GO:0008113">
    <property type="term" value="F:peptide-methionine (S)-S-oxide reductase activity"/>
    <property type="evidence" value="ECO:0007669"/>
    <property type="project" value="UniProtKB-UniRule"/>
</dbReference>
<protein>
    <recommendedName>
        <fullName evidence="5">Peptide methionine sulfoxide reductase MsrA</fullName>
        <shortName evidence="5">Protein-methionine-S-oxide reductase</shortName>
        <ecNumber evidence="5">1.8.4.11</ecNumber>
    </recommendedName>
    <alternativeName>
        <fullName evidence="5">Peptide-methionine (S)-S-oxide reductase</fullName>
        <shortName evidence="5">Peptide Met(O) reductase</shortName>
    </alternativeName>
</protein>
<dbReference type="FunFam" id="3.30.1060.10:FF:000007">
    <property type="entry name" value="Peptide methionine sulfoxide reductase msrA/msrB"/>
    <property type="match status" value="1"/>
</dbReference>
<dbReference type="Gene3D" id="3.30.1060.10">
    <property type="entry name" value="Peptide methionine sulphoxide reductase MsrA"/>
    <property type="match status" value="1"/>
</dbReference>
<reference evidence="7 8" key="1">
    <citation type="submission" date="2020-12" db="EMBL/GenBank/DDBJ databases">
        <title>ASc-MMNZ-VFA-070.</title>
        <authorList>
            <person name="Schryvers A."/>
            <person name="Mostafa Nazari M."/>
            <person name="Farshchi Andisi V."/>
            <person name="Timsit E."/>
            <person name="Walter Morck D."/>
        </authorList>
    </citation>
    <scope>NUCLEOTIDE SEQUENCE [LARGE SCALE GENOMIC DNA]</scope>
    <source>
        <strain evidence="7 8">ASc-MMNZ-VFA-070</strain>
    </source>
</reference>
<dbReference type="Pfam" id="PF01625">
    <property type="entry name" value="PMSR"/>
    <property type="match status" value="1"/>
</dbReference>
<comment type="similarity">
    <text evidence="1 5">Belongs to the MsrA Met sulfoxide reductase family.</text>
</comment>
<dbReference type="GO" id="GO:0005737">
    <property type="term" value="C:cytoplasm"/>
    <property type="evidence" value="ECO:0007669"/>
    <property type="project" value="TreeGrafter"/>
</dbReference>
<dbReference type="InterPro" id="IPR036509">
    <property type="entry name" value="Met_Sox_Rdtase_MsrA_sf"/>
</dbReference>
<evidence type="ECO:0000313" key="7">
    <source>
        <dbReference type="EMBL" id="QQF82332.1"/>
    </source>
</evidence>
<dbReference type="OrthoDB" id="4174719at2"/>
<name>A0A9Q6Z0X6_HISSO</name>
<evidence type="ECO:0000256" key="1">
    <source>
        <dbReference type="ARBA" id="ARBA00005591"/>
    </source>
</evidence>
<dbReference type="NCBIfam" id="TIGR00401">
    <property type="entry name" value="msrA"/>
    <property type="match status" value="1"/>
</dbReference>
<dbReference type="PANTHER" id="PTHR42799:SF2">
    <property type="entry name" value="MITOCHONDRIAL PEPTIDE METHIONINE SULFOXIDE REDUCTASE"/>
    <property type="match status" value="1"/>
</dbReference>
<dbReference type="PANTHER" id="PTHR42799">
    <property type="entry name" value="MITOCHONDRIAL PEPTIDE METHIONINE SULFOXIDE REDUCTASE"/>
    <property type="match status" value="1"/>
</dbReference>
<accession>A0A9Q6Z0X6</accession>
<keyword evidence="8" id="KW-1185">Reference proteome</keyword>
<sequence length="170" mass="19586">MSNKAIYLAGGCFWGVEGYFHRIDGVLDAISGYANGKTENPSYQDVLYNNTGHAETVKVIYEQNKLSLEDILQYYFRVIDPTSLNQQGNDKGTQYRTGIYYTDPQDREIILTALTQEQKKYSKPIVVEVLPLQRFDPAEEYHQDYLLKNPNGYCHIDIKKADEPLVKTYK</sequence>
<gene>
    <name evidence="5 7" type="primary">msrA</name>
    <name evidence="7" type="ORF">JFL49_09940</name>
</gene>
<comment type="catalytic activity">
    <reaction evidence="3 5">
        <text>L-methionyl-[protein] + [thioredoxin]-disulfide + H2O = L-methionyl-(S)-S-oxide-[protein] + [thioredoxin]-dithiol</text>
        <dbReference type="Rhea" id="RHEA:14217"/>
        <dbReference type="Rhea" id="RHEA-COMP:10698"/>
        <dbReference type="Rhea" id="RHEA-COMP:10700"/>
        <dbReference type="Rhea" id="RHEA-COMP:12313"/>
        <dbReference type="Rhea" id="RHEA-COMP:12315"/>
        <dbReference type="ChEBI" id="CHEBI:15377"/>
        <dbReference type="ChEBI" id="CHEBI:16044"/>
        <dbReference type="ChEBI" id="CHEBI:29950"/>
        <dbReference type="ChEBI" id="CHEBI:44120"/>
        <dbReference type="ChEBI" id="CHEBI:50058"/>
        <dbReference type="EC" id="1.8.4.11"/>
    </reaction>
</comment>
<feature type="active site" evidence="5">
    <location>
        <position position="12"/>
    </location>
</feature>
<dbReference type="HAMAP" id="MF_01401">
    <property type="entry name" value="MsrA"/>
    <property type="match status" value="1"/>
</dbReference>
<evidence type="ECO:0000256" key="5">
    <source>
        <dbReference type="HAMAP-Rule" id="MF_01401"/>
    </source>
</evidence>
<dbReference type="GO" id="GO:0034599">
    <property type="term" value="P:cellular response to oxidative stress"/>
    <property type="evidence" value="ECO:0007669"/>
    <property type="project" value="TreeGrafter"/>
</dbReference>
<dbReference type="InterPro" id="IPR002569">
    <property type="entry name" value="Met_Sox_Rdtase_MsrA_dom"/>
</dbReference>
<evidence type="ECO:0000256" key="3">
    <source>
        <dbReference type="ARBA" id="ARBA00047806"/>
    </source>
</evidence>
<dbReference type="Proteomes" id="UP000595373">
    <property type="component" value="Chromosome"/>
</dbReference>
<dbReference type="EMBL" id="CP066558">
    <property type="protein sequence ID" value="QQF82332.1"/>
    <property type="molecule type" value="Genomic_DNA"/>
</dbReference>
<proteinExistence type="inferred from homology"/>
<dbReference type="SUPFAM" id="SSF55068">
    <property type="entry name" value="Peptide methionine sulfoxide reductase"/>
    <property type="match status" value="1"/>
</dbReference>
<evidence type="ECO:0000259" key="6">
    <source>
        <dbReference type="Pfam" id="PF01625"/>
    </source>
</evidence>
<dbReference type="EC" id="1.8.4.11" evidence="5"/>
<evidence type="ECO:0000256" key="4">
    <source>
        <dbReference type="ARBA" id="ARBA00048782"/>
    </source>
</evidence>
<keyword evidence="2 5" id="KW-0560">Oxidoreductase</keyword>
<evidence type="ECO:0000256" key="2">
    <source>
        <dbReference type="ARBA" id="ARBA00023002"/>
    </source>
</evidence>
<dbReference type="AlphaFoldDB" id="A0A9Q6Z0X6"/>